<dbReference type="SMART" id="SM00283">
    <property type="entry name" value="MA"/>
    <property type="match status" value="1"/>
</dbReference>
<proteinExistence type="inferred from homology"/>
<keyword evidence="1" id="KW-0488">Methylation</keyword>
<dbReference type="InterPro" id="IPR004089">
    <property type="entry name" value="MCPsignal_dom"/>
</dbReference>
<feature type="compositionally biased region" description="Basic and acidic residues" evidence="4">
    <location>
        <begin position="450"/>
        <end position="460"/>
    </location>
</feature>
<sequence length="481" mass="51001">MKQLNLKIKLVGLCLGLIAVTGVVSAVAIKSNRGVGDEYEFLISKTFPKATHINKIYETFLSIRMNVRNLGLPGISEKDAKISEKAVWDGLAEVKNIRKKYEALGFSEGQKELYEVQLATWKEFEGIGGKVMSLYEEGTPEAKAKMIEIFFSSCPETAGRFAAATKALLAFHEKEVDEKNAAAQSISHFGLEIILTVGAVGSLLGILVGLFFSTSLSKSLNRVIQSISTAAGDTQSGANMLSLSSQQLSSTSTQAAASLEETVASLEELTSMVKLNTNSAKEAKALSQKSCETAEQGEVSITNLISSMSELAAGSKKIEEIINVIDDIAFQTNLLALNAAVEAARAGEQGKGFSVVAEAVRTLAMRSSVAAKDISGLIKDNVEKLHKGANIATGSGDALREILSSVKKVAALNTDIADGSDEQFRGLEQISKAMNLLDQASQGNASSSHEVAESSKKMEGQGEVLTGLVQDLRGIVEGRAA</sequence>
<evidence type="ECO:0000313" key="8">
    <source>
        <dbReference type="Proteomes" id="UP000075320"/>
    </source>
</evidence>
<evidence type="ECO:0000256" key="2">
    <source>
        <dbReference type="ARBA" id="ARBA00029447"/>
    </source>
</evidence>
<name>A0A150WN44_BDEBC</name>
<dbReference type="InterPro" id="IPR024478">
    <property type="entry name" value="HlyB_4HB_MCP"/>
</dbReference>
<dbReference type="GO" id="GO:0007165">
    <property type="term" value="P:signal transduction"/>
    <property type="evidence" value="ECO:0007669"/>
    <property type="project" value="UniProtKB-KW"/>
</dbReference>
<accession>A0A150WN44</accession>
<dbReference type="Pfam" id="PF12729">
    <property type="entry name" value="4HB_MCP_1"/>
    <property type="match status" value="1"/>
</dbReference>
<dbReference type="GO" id="GO:0006935">
    <property type="term" value="P:chemotaxis"/>
    <property type="evidence" value="ECO:0007669"/>
    <property type="project" value="TreeGrafter"/>
</dbReference>
<dbReference type="AlphaFoldDB" id="A0A150WN44"/>
<keyword evidence="3" id="KW-0807">Transducer</keyword>
<evidence type="ECO:0000313" key="7">
    <source>
        <dbReference type="EMBL" id="KYG65796.1"/>
    </source>
</evidence>
<comment type="similarity">
    <text evidence="2">Belongs to the methyl-accepting chemotaxis (MCP) protein family.</text>
</comment>
<dbReference type="PROSITE" id="PS50111">
    <property type="entry name" value="CHEMOTAXIS_TRANSDUC_2"/>
    <property type="match status" value="1"/>
</dbReference>
<reference evidence="7 8" key="1">
    <citation type="submission" date="2016-03" db="EMBL/GenBank/DDBJ databases">
        <authorList>
            <person name="Ploux O."/>
        </authorList>
    </citation>
    <scope>NUCLEOTIDE SEQUENCE [LARGE SCALE GENOMIC DNA]</scope>
    <source>
        <strain evidence="7 8">R0</strain>
    </source>
</reference>
<evidence type="ECO:0000259" key="6">
    <source>
        <dbReference type="PROSITE" id="PS50111"/>
    </source>
</evidence>
<comment type="caution">
    <text evidence="7">The sequence shown here is derived from an EMBL/GenBank/DDBJ whole genome shotgun (WGS) entry which is preliminary data.</text>
</comment>
<evidence type="ECO:0000256" key="4">
    <source>
        <dbReference type="SAM" id="MobiDB-lite"/>
    </source>
</evidence>
<keyword evidence="5" id="KW-0812">Transmembrane</keyword>
<dbReference type="RefSeq" id="WP_061833339.1">
    <property type="nucleotide sequence ID" value="NZ_LUKE01000001.1"/>
</dbReference>
<dbReference type="EMBL" id="LUKE01000001">
    <property type="protein sequence ID" value="KYG65796.1"/>
    <property type="molecule type" value="Genomic_DNA"/>
</dbReference>
<keyword evidence="5" id="KW-0472">Membrane</keyword>
<dbReference type="PANTHER" id="PTHR43531">
    <property type="entry name" value="PROTEIN ICFG"/>
    <property type="match status" value="1"/>
</dbReference>
<dbReference type="Proteomes" id="UP000075320">
    <property type="component" value="Unassembled WGS sequence"/>
</dbReference>
<protein>
    <recommendedName>
        <fullName evidence="6">Methyl-accepting transducer domain-containing protein</fullName>
    </recommendedName>
</protein>
<evidence type="ECO:0000256" key="5">
    <source>
        <dbReference type="SAM" id="Phobius"/>
    </source>
</evidence>
<dbReference type="InterPro" id="IPR051310">
    <property type="entry name" value="MCP_chemotaxis"/>
</dbReference>
<feature type="domain" description="Methyl-accepting transducer" evidence="6">
    <location>
        <begin position="230"/>
        <end position="459"/>
    </location>
</feature>
<keyword evidence="5" id="KW-1133">Transmembrane helix</keyword>
<dbReference type="CDD" id="cd11386">
    <property type="entry name" value="MCP_signal"/>
    <property type="match status" value="1"/>
</dbReference>
<keyword evidence="8" id="KW-1185">Reference proteome</keyword>
<organism evidence="7 8">
    <name type="scientific">Bdellovibrio bacteriovorus</name>
    <dbReference type="NCBI Taxonomy" id="959"/>
    <lineage>
        <taxon>Bacteria</taxon>
        <taxon>Pseudomonadati</taxon>
        <taxon>Bdellovibrionota</taxon>
        <taxon>Bdellovibrionia</taxon>
        <taxon>Bdellovibrionales</taxon>
        <taxon>Pseudobdellovibrionaceae</taxon>
        <taxon>Bdellovibrio</taxon>
    </lineage>
</organism>
<feature type="region of interest" description="Disordered" evidence="4">
    <location>
        <begin position="441"/>
        <end position="460"/>
    </location>
</feature>
<evidence type="ECO:0000256" key="3">
    <source>
        <dbReference type="PROSITE-ProRule" id="PRU00284"/>
    </source>
</evidence>
<gene>
    <name evidence="7" type="ORF">AZI86_01600</name>
</gene>
<feature type="transmembrane region" description="Helical" evidence="5">
    <location>
        <begin position="189"/>
        <end position="212"/>
    </location>
</feature>
<evidence type="ECO:0000256" key="1">
    <source>
        <dbReference type="ARBA" id="ARBA00022481"/>
    </source>
</evidence>
<dbReference type="PANTHER" id="PTHR43531:SF14">
    <property type="entry name" value="METHYL-ACCEPTING CHEMOTAXIS PROTEIN I-RELATED"/>
    <property type="match status" value="1"/>
</dbReference>
<dbReference type="Pfam" id="PF00015">
    <property type="entry name" value="MCPsignal"/>
    <property type="match status" value="1"/>
</dbReference>
<dbReference type="Gene3D" id="1.10.287.950">
    <property type="entry name" value="Methyl-accepting chemotaxis protein"/>
    <property type="match status" value="1"/>
</dbReference>
<dbReference type="GO" id="GO:0005886">
    <property type="term" value="C:plasma membrane"/>
    <property type="evidence" value="ECO:0007669"/>
    <property type="project" value="TreeGrafter"/>
</dbReference>
<dbReference type="SUPFAM" id="SSF58104">
    <property type="entry name" value="Methyl-accepting chemotaxis protein (MCP) signaling domain"/>
    <property type="match status" value="1"/>
</dbReference>
<dbReference type="GO" id="GO:0004888">
    <property type="term" value="F:transmembrane signaling receptor activity"/>
    <property type="evidence" value="ECO:0007669"/>
    <property type="project" value="TreeGrafter"/>
</dbReference>